<sequence length="288" mass="32994">MIELKNEYINVKVAIKGAELTSLFDVKKNKELLWQGDKQYWGRQAPILFPIVGSLKDGQYIYEDVKYELPRHGFARDHVFVLEACTDDQATLILRENAELMSKYPFQFELAVTYKINKNSLQIHYCVKNMMSKEMFFSIGAHPAFNCDLNSEKSFLRIEMQTEEASLESLKIALNSGLIVDGYRDIALEAGRLRLTPKLFEEDALIFKGEHINGFILNSDGEGDILKFECCNYPYIGIWSPKAPFVCIEPWHGIADFEGTSQNLKEKQGIIKLDGQTEFECDYSITLI</sequence>
<evidence type="ECO:0000313" key="2">
    <source>
        <dbReference type="Proteomes" id="UP000614200"/>
    </source>
</evidence>
<dbReference type="InterPro" id="IPR014718">
    <property type="entry name" value="GH-type_carb-bd"/>
</dbReference>
<reference evidence="1 2" key="1">
    <citation type="submission" date="2020-11" db="EMBL/GenBank/DDBJ databases">
        <title>Fusibacter basophilias sp. nov.</title>
        <authorList>
            <person name="Qiu D."/>
        </authorList>
    </citation>
    <scope>NUCLEOTIDE SEQUENCE [LARGE SCALE GENOMIC DNA]</scope>
    <source>
        <strain evidence="1 2">Q10-2</strain>
    </source>
</reference>
<dbReference type="InterPro" id="IPR011013">
    <property type="entry name" value="Gal_mutarotase_sf_dom"/>
</dbReference>
<dbReference type="InterPro" id="IPR008183">
    <property type="entry name" value="Aldose_1/G6P_1-epimerase"/>
</dbReference>
<dbReference type="RefSeq" id="WP_194702030.1">
    <property type="nucleotide sequence ID" value="NZ_JADKNH010000006.1"/>
</dbReference>
<accession>A0ABR9ZTM5</accession>
<dbReference type="Gene3D" id="2.70.98.10">
    <property type="match status" value="1"/>
</dbReference>
<dbReference type="CDD" id="cd09024">
    <property type="entry name" value="Aldose_epim_lacX"/>
    <property type="match status" value="1"/>
</dbReference>
<dbReference type="Pfam" id="PF01263">
    <property type="entry name" value="Aldose_epim"/>
    <property type="match status" value="1"/>
</dbReference>
<dbReference type="InterPro" id="IPR037481">
    <property type="entry name" value="LacX"/>
</dbReference>
<dbReference type="PANTHER" id="PTHR11122:SF13">
    <property type="entry name" value="GLUCOSE-6-PHOSPHATE 1-EPIMERASE"/>
    <property type="match status" value="1"/>
</dbReference>
<organism evidence="1 2">
    <name type="scientific">Fusibacter ferrireducens</name>
    <dbReference type="NCBI Taxonomy" id="2785058"/>
    <lineage>
        <taxon>Bacteria</taxon>
        <taxon>Bacillati</taxon>
        <taxon>Bacillota</taxon>
        <taxon>Clostridia</taxon>
        <taxon>Eubacteriales</taxon>
        <taxon>Eubacteriales Family XII. Incertae Sedis</taxon>
        <taxon>Fusibacter</taxon>
    </lineage>
</organism>
<dbReference type="EMBL" id="JADKNH010000006">
    <property type="protein sequence ID" value="MBF4693797.1"/>
    <property type="molecule type" value="Genomic_DNA"/>
</dbReference>
<keyword evidence="2" id="KW-1185">Reference proteome</keyword>
<name>A0ABR9ZTM5_9FIRM</name>
<dbReference type="SUPFAM" id="SSF74650">
    <property type="entry name" value="Galactose mutarotase-like"/>
    <property type="match status" value="1"/>
</dbReference>
<comment type="caution">
    <text evidence="1">The sequence shown here is derived from an EMBL/GenBank/DDBJ whole genome shotgun (WGS) entry which is preliminary data.</text>
</comment>
<protein>
    <submittedName>
        <fullName evidence="1">Aldose 1-epimerase family protein</fullName>
    </submittedName>
</protein>
<dbReference type="Proteomes" id="UP000614200">
    <property type="component" value="Unassembled WGS sequence"/>
</dbReference>
<proteinExistence type="predicted"/>
<gene>
    <name evidence="1" type="ORF">ISU02_11720</name>
</gene>
<evidence type="ECO:0000313" key="1">
    <source>
        <dbReference type="EMBL" id="MBF4693797.1"/>
    </source>
</evidence>
<dbReference type="PANTHER" id="PTHR11122">
    <property type="entry name" value="APOSPORY-ASSOCIATED PROTEIN C-RELATED"/>
    <property type="match status" value="1"/>
</dbReference>